<dbReference type="EMBL" id="MLQL01000070">
    <property type="protein sequence ID" value="OQE11891.1"/>
    <property type="molecule type" value="Genomic_DNA"/>
</dbReference>
<keyword evidence="2" id="KW-0479">Metal-binding</keyword>
<dbReference type="GO" id="GO:0008270">
    <property type="term" value="F:zinc ion binding"/>
    <property type="evidence" value="ECO:0007669"/>
    <property type="project" value="UniProtKB-KW"/>
</dbReference>
<gene>
    <name evidence="8" type="ORF">PENFLA_c070G01346</name>
</gene>
<evidence type="ECO:0000256" key="1">
    <source>
        <dbReference type="ARBA" id="ARBA00004123"/>
    </source>
</evidence>
<dbReference type="PANTHER" id="PTHR46481">
    <property type="entry name" value="ZINC FINGER BED DOMAIN-CONTAINING PROTEIN 4"/>
    <property type="match status" value="1"/>
</dbReference>
<reference evidence="9" key="1">
    <citation type="journal article" date="2017" name="Nat. Microbiol.">
        <title>Global analysis of biosynthetic gene clusters reveals vast potential of secondary metabolite production in Penicillium species.</title>
        <authorList>
            <person name="Nielsen J.C."/>
            <person name="Grijseels S."/>
            <person name="Prigent S."/>
            <person name="Ji B."/>
            <person name="Dainat J."/>
            <person name="Nielsen K.F."/>
            <person name="Frisvad J.C."/>
            <person name="Workman M."/>
            <person name="Nielsen J."/>
        </authorList>
    </citation>
    <scope>NUCLEOTIDE SEQUENCE [LARGE SCALE GENOMIC DNA]</scope>
    <source>
        <strain evidence="9">IBT 14082</strain>
    </source>
</reference>
<evidence type="ECO:0000256" key="5">
    <source>
        <dbReference type="ARBA" id="ARBA00023242"/>
    </source>
</evidence>
<feature type="domain" description="HAT C-terminal dimerisation" evidence="7">
    <location>
        <begin position="591"/>
        <end position="662"/>
    </location>
</feature>
<keyword evidence="4" id="KW-0862">Zinc</keyword>
<dbReference type="OrthoDB" id="4364441at2759"/>
<evidence type="ECO:0000256" key="2">
    <source>
        <dbReference type="ARBA" id="ARBA00022723"/>
    </source>
</evidence>
<evidence type="ECO:0000259" key="7">
    <source>
        <dbReference type="Pfam" id="PF05699"/>
    </source>
</evidence>
<proteinExistence type="predicted"/>
<evidence type="ECO:0000256" key="4">
    <source>
        <dbReference type="ARBA" id="ARBA00022833"/>
    </source>
</evidence>
<dbReference type="GO" id="GO:0046983">
    <property type="term" value="F:protein dimerization activity"/>
    <property type="evidence" value="ECO:0007669"/>
    <property type="project" value="InterPro"/>
</dbReference>
<feature type="region of interest" description="Disordered" evidence="6">
    <location>
        <begin position="30"/>
        <end position="66"/>
    </location>
</feature>
<dbReference type="GO" id="GO:0005634">
    <property type="term" value="C:nucleus"/>
    <property type="evidence" value="ECO:0007669"/>
    <property type="project" value="UniProtKB-SubCell"/>
</dbReference>
<dbReference type="AlphaFoldDB" id="A0A1V6SD14"/>
<keyword evidence="3" id="KW-0863">Zinc-finger</keyword>
<keyword evidence="5" id="KW-0539">Nucleus</keyword>
<dbReference type="Proteomes" id="UP000191342">
    <property type="component" value="Unassembled WGS sequence"/>
</dbReference>
<evidence type="ECO:0000256" key="3">
    <source>
        <dbReference type="ARBA" id="ARBA00022771"/>
    </source>
</evidence>
<comment type="caution">
    <text evidence="8">The sequence shown here is derived from an EMBL/GenBank/DDBJ whole genome shotgun (WGS) entry which is preliminary data.</text>
</comment>
<accession>A0A1V6SD14</accession>
<feature type="region of interest" description="Disordered" evidence="6">
    <location>
        <begin position="692"/>
        <end position="778"/>
    </location>
</feature>
<evidence type="ECO:0000313" key="8">
    <source>
        <dbReference type="EMBL" id="OQE11891.1"/>
    </source>
</evidence>
<comment type="subcellular location">
    <subcellularLocation>
        <location evidence="1">Nucleus</location>
    </subcellularLocation>
</comment>
<protein>
    <recommendedName>
        <fullName evidence="7">HAT C-terminal dimerisation domain-containing protein</fullName>
    </recommendedName>
</protein>
<keyword evidence="9" id="KW-1185">Reference proteome</keyword>
<dbReference type="SUPFAM" id="SSF53098">
    <property type="entry name" value="Ribonuclease H-like"/>
    <property type="match status" value="1"/>
</dbReference>
<dbReference type="InterPro" id="IPR008906">
    <property type="entry name" value="HATC_C_dom"/>
</dbReference>
<evidence type="ECO:0000313" key="9">
    <source>
        <dbReference type="Proteomes" id="UP000191342"/>
    </source>
</evidence>
<sequence length="778" mass="89809">MSQFSDAGPSSRYESDADNLSFLRSDDAYLFTPESPSSQQTTASVQDSPFLRPPPPPSIPQSLGRVGPNRTKNFILYSAMNKADFMDWWLQTMAAAKRDEAPKGDPGRKFEWDGTRKHSTSWENLDQVAHIDTVDSCTRNDIEDFTKDQWEQQIVRTITALQLPFQVVEHPELQMLCRLARAAPSMPEFPSARTVQRRLQESAFMAITGYFIDQDWNYREILLGFEPLHGTHSGVNLSNVLLERLQHCKIEGRVLAITTDNASNNKTLMKKIQESLSAFESHDQFPIIRIPCLAHVIQLSLKKLLGEMKANPNNESHEREWSEARSKALRANRRRKEISDTLDRVRDLAIYINGSPQRREVFLSLQTKPPKLVPIQDVRTRWNSTYLMLRRIKKLQRVIDKYCTEYNLRDYELDREEWRQIEYLLYITLPFYEFTTALCQTKDATVHGVFAIYNRLFDYLDTSISQLQRKEIGWKRSMLAGLQAAKEKLKDYYDKTTGDHGNLYAMGTILAPQYKLQFFTQQKGSDNDYKWRDKYHQYLKDYREPYKQRFSDHQSLISQPQAARVSRVHRILTQPRSEKSTSIPSYQDELERFLQRQPINVEPLLCWKDNQHEFPVLASAARDILSIPATGAGVERLFNSARDICHYRRGSLKATTIQDLMMHMCTSRFDIEEGQLRLAREFLSTEEIDLIEEEKDLPQDDPIALISDDEQGGSGSTQKQVTLEKVCQLSLDQRRRSTVSSASDSEEESMDAQGRISDGEDGDDNNFPLPPIAHGEAF</sequence>
<dbReference type="Pfam" id="PF05699">
    <property type="entry name" value="Dimer_Tnp_hAT"/>
    <property type="match status" value="1"/>
</dbReference>
<dbReference type="InterPro" id="IPR052035">
    <property type="entry name" value="ZnF_BED_domain_contain"/>
</dbReference>
<dbReference type="PANTHER" id="PTHR46481:SF10">
    <property type="entry name" value="ZINC FINGER BED DOMAIN-CONTAINING PROTEIN 39"/>
    <property type="match status" value="1"/>
</dbReference>
<feature type="compositionally biased region" description="Polar residues" evidence="6">
    <location>
        <begin position="34"/>
        <end position="47"/>
    </location>
</feature>
<name>A0A1V6SD14_9EURO</name>
<organism evidence="8 9">
    <name type="scientific">Penicillium flavigenum</name>
    <dbReference type="NCBI Taxonomy" id="254877"/>
    <lineage>
        <taxon>Eukaryota</taxon>
        <taxon>Fungi</taxon>
        <taxon>Dikarya</taxon>
        <taxon>Ascomycota</taxon>
        <taxon>Pezizomycotina</taxon>
        <taxon>Eurotiomycetes</taxon>
        <taxon>Eurotiomycetidae</taxon>
        <taxon>Eurotiales</taxon>
        <taxon>Aspergillaceae</taxon>
        <taxon>Penicillium</taxon>
    </lineage>
</organism>
<evidence type="ECO:0000256" key="6">
    <source>
        <dbReference type="SAM" id="MobiDB-lite"/>
    </source>
</evidence>
<dbReference type="InterPro" id="IPR012337">
    <property type="entry name" value="RNaseH-like_sf"/>
</dbReference>